<dbReference type="Proteomes" id="UP000664398">
    <property type="component" value="Unassembled WGS sequence"/>
</dbReference>
<dbReference type="Gene3D" id="3.90.1300.10">
    <property type="entry name" value="Amidase signature (AS) domain"/>
    <property type="match status" value="1"/>
</dbReference>
<dbReference type="RefSeq" id="WP_208044638.1">
    <property type="nucleotide sequence ID" value="NZ_JAGDYL010000003.1"/>
</dbReference>
<accession>A0A939RVN6</accession>
<dbReference type="InterPro" id="IPR000120">
    <property type="entry name" value="Amidase"/>
</dbReference>
<dbReference type="GO" id="GO:0003824">
    <property type="term" value="F:catalytic activity"/>
    <property type="evidence" value="ECO:0007669"/>
    <property type="project" value="InterPro"/>
</dbReference>
<evidence type="ECO:0000256" key="1">
    <source>
        <dbReference type="ARBA" id="ARBA00009199"/>
    </source>
</evidence>
<dbReference type="SUPFAM" id="SSF75304">
    <property type="entry name" value="Amidase signature (AS) enzymes"/>
    <property type="match status" value="1"/>
</dbReference>
<gene>
    <name evidence="3" type="ORF">J4H91_02260</name>
</gene>
<evidence type="ECO:0000259" key="2">
    <source>
        <dbReference type="Pfam" id="PF01425"/>
    </source>
</evidence>
<organism evidence="3 4">
    <name type="scientific">Leucobacter ruminantium</name>
    <dbReference type="NCBI Taxonomy" id="1289170"/>
    <lineage>
        <taxon>Bacteria</taxon>
        <taxon>Bacillati</taxon>
        <taxon>Actinomycetota</taxon>
        <taxon>Actinomycetes</taxon>
        <taxon>Micrococcales</taxon>
        <taxon>Microbacteriaceae</taxon>
        <taxon>Leucobacter</taxon>
    </lineage>
</organism>
<proteinExistence type="inferred from homology"/>
<dbReference type="Pfam" id="PF01425">
    <property type="entry name" value="Amidase"/>
    <property type="match status" value="1"/>
</dbReference>
<dbReference type="EMBL" id="JAGDYL010000003">
    <property type="protein sequence ID" value="MBO1804142.1"/>
    <property type="molecule type" value="Genomic_DNA"/>
</dbReference>
<dbReference type="PANTHER" id="PTHR11895:SF7">
    <property type="entry name" value="GLUTAMYL-TRNA(GLN) AMIDOTRANSFERASE SUBUNIT A, MITOCHONDRIAL"/>
    <property type="match status" value="1"/>
</dbReference>
<protein>
    <submittedName>
        <fullName evidence="3">Amidase</fullName>
    </submittedName>
</protein>
<feature type="domain" description="Amidase" evidence="2">
    <location>
        <begin position="49"/>
        <end position="474"/>
    </location>
</feature>
<dbReference type="AlphaFoldDB" id="A0A939RVN6"/>
<dbReference type="PANTHER" id="PTHR11895">
    <property type="entry name" value="TRANSAMIDASE"/>
    <property type="match status" value="1"/>
</dbReference>
<comment type="similarity">
    <text evidence="1">Belongs to the amidase family.</text>
</comment>
<dbReference type="InterPro" id="IPR023631">
    <property type="entry name" value="Amidase_dom"/>
</dbReference>
<evidence type="ECO:0000313" key="4">
    <source>
        <dbReference type="Proteomes" id="UP000664398"/>
    </source>
</evidence>
<name>A0A939RVN6_9MICO</name>
<reference evidence="3" key="1">
    <citation type="submission" date="2021-03" db="EMBL/GenBank/DDBJ databases">
        <title>Leucobacter chromiisoli sp. nov., isolated from chromium-containing soil of chemical plant.</title>
        <authorList>
            <person name="Xu Z."/>
        </authorList>
    </citation>
    <scope>NUCLEOTIDE SEQUENCE</scope>
    <source>
        <strain evidence="3">A2</strain>
    </source>
</reference>
<keyword evidence="4" id="KW-1185">Reference proteome</keyword>
<sequence length="494" mass="50897">MTAGSLHELGAVEALRAFRSGELSPVELFDASVARIAAVDAADSEGEGAINAVVQVLEGARGAAEEAERRYAAGVDEPLGRGGTALLGLPVATKEKHGLAGEPLSQGLVALRDERAEADHPVIERIRAAGGIVHARTSSPEFSCATVTHSRLWGVTRNPWNRALSPGGSSGGAGAALAAGYAPLATASDIAGSTRIPAAFNGVVGYKAPYGRVPGLPPLSADWYRGDGPMARTVADTALLAGVMSGMHPADHGTVPGEGSLPIEYPDAAGWLAGKRIALSVRLGDYPVHSDVQAAIRRTAAVLAGAGAIVEEVELPWASGRIRDITMAHFGKILGPAMAELTAGMTELSDYTERFISDAHAAGERMSLVESLAGEARMQAELAAAMDGFDVLLAPVNAVDGLVADASYLDGITVPSPDQAGGEVRLDHYWQAHMTVPFNVNNRCPVLSVPVGIAGNGLPIGMQIVGHPYAESSVFHAGAALESLQPWPLLAPLG</sequence>
<evidence type="ECO:0000313" key="3">
    <source>
        <dbReference type="EMBL" id="MBO1804142.1"/>
    </source>
</evidence>
<comment type="caution">
    <text evidence="3">The sequence shown here is derived from an EMBL/GenBank/DDBJ whole genome shotgun (WGS) entry which is preliminary data.</text>
</comment>
<dbReference type="InterPro" id="IPR036928">
    <property type="entry name" value="AS_sf"/>
</dbReference>